<organism evidence="3 4">
    <name type="scientific">Riccia fluitans</name>
    <dbReference type="NCBI Taxonomy" id="41844"/>
    <lineage>
        <taxon>Eukaryota</taxon>
        <taxon>Viridiplantae</taxon>
        <taxon>Streptophyta</taxon>
        <taxon>Embryophyta</taxon>
        <taxon>Marchantiophyta</taxon>
        <taxon>Marchantiopsida</taxon>
        <taxon>Marchantiidae</taxon>
        <taxon>Marchantiales</taxon>
        <taxon>Ricciaceae</taxon>
        <taxon>Riccia</taxon>
    </lineage>
</organism>
<gene>
    <name evidence="3" type="ORF">R1flu_006280</name>
</gene>
<evidence type="ECO:0000313" key="4">
    <source>
        <dbReference type="Proteomes" id="UP001605036"/>
    </source>
</evidence>
<dbReference type="AlphaFoldDB" id="A0ABD1YVK8"/>
<feature type="compositionally biased region" description="Basic and acidic residues" evidence="1">
    <location>
        <begin position="44"/>
        <end position="57"/>
    </location>
</feature>
<dbReference type="Proteomes" id="UP001605036">
    <property type="component" value="Unassembled WGS sequence"/>
</dbReference>
<proteinExistence type="predicted"/>
<name>A0ABD1YVK8_9MARC</name>
<dbReference type="PANTHER" id="PTHR33270">
    <property type="entry name" value="BNAC05G50380D PROTEIN"/>
    <property type="match status" value="1"/>
</dbReference>
<feature type="domain" description="DUF7054" evidence="2">
    <location>
        <begin position="220"/>
        <end position="299"/>
    </location>
</feature>
<comment type="caution">
    <text evidence="3">The sequence shown here is derived from an EMBL/GenBank/DDBJ whole genome shotgun (WGS) entry which is preliminary data.</text>
</comment>
<dbReference type="PANTHER" id="PTHR33270:SF18">
    <property type="entry name" value="OS02G0324700 PROTEIN"/>
    <property type="match status" value="1"/>
</dbReference>
<dbReference type="InterPro" id="IPR040358">
    <property type="entry name" value="At4g22758-like"/>
</dbReference>
<feature type="compositionally biased region" description="Basic and acidic residues" evidence="1">
    <location>
        <begin position="8"/>
        <end position="20"/>
    </location>
</feature>
<keyword evidence="4" id="KW-1185">Reference proteome</keyword>
<dbReference type="Pfam" id="PF23156">
    <property type="entry name" value="DUF7054"/>
    <property type="match status" value="1"/>
</dbReference>
<protein>
    <recommendedName>
        <fullName evidence="2">DUF7054 domain-containing protein</fullName>
    </recommendedName>
</protein>
<sequence>MDPMEVWRASKAESDLWEPKGKRKVYRMENTTQNRSHITGHINRSRELEGRIRRNSDDSSSMDEDSSRTSSSSRASSSWNSSGASSSSKSSSRSNSSSSSSHSRSRRGQKSKRHVPCIRTLLYGSKEELGYSAAAVGRYENDATTKASEIDHDYRNAAAPAGIGGDHEYRNEVLRGQEGNVFIERKSSWKRLRPRRLVSSIFNLSRSGSGSLSSHEVELILVNVNMHQSPGPIRLVVDRKELVHHVIELALQAYDDQRRQPPLSLSHRRFILYCQSSEFEAMDEDSCIGEYHCRNFYLYPKAGFEKEVDTRTWTKVRRVMSDLCSFKTWFGKSVAEIEYWGLCMLSTLGRNLGYVASSLYCINLDSILGSVVKTRI</sequence>
<evidence type="ECO:0000259" key="2">
    <source>
        <dbReference type="Pfam" id="PF23156"/>
    </source>
</evidence>
<accession>A0ABD1YVK8</accession>
<feature type="compositionally biased region" description="Low complexity" evidence="1">
    <location>
        <begin position="68"/>
        <end position="102"/>
    </location>
</feature>
<feature type="compositionally biased region" description="Basic residues" evidence="1">
    <location>
        <begin position="103"/>
        <end position="116"/>
    </location>
</feature>
<evidence type="ECO:0000313" key="3">
    <source>
        <dbReference type="EMBL" id="KAL2634801.1"/>
    </source>
</evidence>
<reference evidence="3 4" key="1">
    <citation type="submission" date="2024-09" db="EMBL/GenBank/DDBJ databases">
        <title>Chromosome-scale assembly of Riccia fluitans.</title>
        <authorList>
            <person name="Paukszto L."/>
            <person name="Sawicki J."/>
            <person name="Karawczyk K."/>
            <person name="Piernik-Szablinska J."/>
            <person name="Szczecinska M."/>
            <person name="Mazdziarz M."/>
        </authorList>
    </citation>
    <scope>NUCLEOTIDE SEQUENCE [LARGE SCALE GENOMIC DNA]</scope>
    <source>
        <strain evidence="3">Rf_01</strain>
        <tissue evidence="3">Aerial parts of the thallus</tissue>
    </source>
</reference>
<dbReference type="InterPro" id="IPR055482">
    <property type="entry name" value="DUF7054"/>
</dbReference>
<feature type="region of interest" description="Disordered" evidence="1">
    <location>
        <begin position="1"/>
        <end position="117"/>
    </location>
</feature>
<evidence type="ECO:0000256" key="1">
    <source>
        <dbReference type="SAM" id="MobiDB-lite"/>
    </source>
</evidence>
<dbReference type="EMBL" id="JBHFFA010000003">
    <property type="protein sequence ID" value="KAL2634801.1"/>
    <property type="molecule type" value="Genomic_DNA"/>
</dbReference>